<dbReference type="PANTHER" id="PTHR34598">
    <property type="entry name" value="BLL6449 PROTEIN"/>
    <property type="match status" value="1"/>
</dbReference>
<dbReference type="GO" id="GO:0008168">
    <property type="term" value="F:methyltransferase activity"/>
    <property type="evidence" value="ECO:0007669"/>
    <property type="project" value="UniProtKB-KW"/>
</dbReference>
<protein>
    <submittedName>
        <fullName evidence="1">Methyltransferase</fullName>
    </submittedName>
</protein>
<evidence type="ECO:0000313" key="2">
    <source>
        <dbReference type="Proteomes" id="UP000287447"/>
    </source>
</evidence>
<accession>A0A3S2W6M0</accession>
<proteinExistence type="predicted"/>
<reference evidence="2" key="1">
    <citation type="submission" date="2019-01" db="EMBL/GenBank/DDBJ databases">
        <title>Gri0909 isolated from a small marine red alga.</title>
        <authorList>
            <person name="Kim J."/>
            <person name="Jeong S.E."/>
            <person name="Jeon C.O."/>
        </authorList>
    </citation>
    <scope>NUCLEOTIDE SEQUENCE [LARGE SCALE GENOMIC DNA]</scope>
    <source>
        <strain evidence="2">Gri0909</strain>
    </source>
</reference>
<keyword evidence="1" id="KW-0808">Transferase</keyword>
<dbReference type="OrthoDB" id="5173234at2"/>
<dbReference type="NCBIfam" id="NF041278">
    <property type="entry name" value="CmcJ_NvfI_EfuI"/>
    <property type="match status" value="1"/>
</dbReference>
<dbReference type="GO" id="GO:0032259">
    <property type="term" value="P:methylation"/>
    <property type="evidence" value="ECO:0007669"/>
    <property type="project" value="UniProtKB-KW"/>
</dbReference>
<dbReference type="AlphaFoldDB" id="A0A3S2W6M0"/>
<organism evidence="1 2">
    <name type="scientific">Hwanghaeella grinnelliae</name>
    <dbReference type="NCBI Taxonomy" id="2500179"/>
    <lineage>
        <taxon>Bacteria</taxon>
        <taxon>Pseudomonadati</taxon>
        <taxon>Pseudomonadota</taxon>
        <taxon>Alphaproteobacteria</taxon>
        <taxon>Rhodospirillales</taxon>
        <taxon>Rhodospirillaceae</taxon>
        <taxon>Hwanghaeella</taxon>
    </lineage>
</organism>
<dbReference type="PANTHER" id="PTHR34598:SF3">
    <property type="entry name" value="OXIDOREDUCTASE AN1597"/>
    <property type="match status" value="1"/>
</dbReference>
<evidence type="ECO:0000313" key="1">
    <source>
        <dbReference type="EMBL" id="RVU38503.1"/>
    </source>
</evidence>
<gene>
    <name evidence="1" type="ORF">EOI86_04255</name>
</gene>
<dbReference type="InterPro" id="IPR044053">
    <property type="entry name" value="AsaB-like"/>
</dbReference>
<keyword evidence="2" id="KW-1185">Reference proteome</keyword>
<dbReference type="Proteomes" id="UP000287447">
    <property type="component" value="Unassembled WGS sequence"/>
</dbReference>
<sequence length="279" mass="31595">MNSISPASTRLPSNPTHVSAVLNFIDPATPNPRIDIAEIGWDNGRNYDYDPRQVPIVNGRQVPRGPALDWEGFALYTVPTALTDLEDEEAIKSVYYPEIEALVRDKTGADEVVIFDHTIRVGRDDTDGRKPVHHVHNDYTEASAPQRVIDLLGEEEGRKRLQGRYIQVNAWRPFQNTVQALPLALADARSVREKDLVKTVLDYGDRQGEIYELIHNLGQRWFYYPKMTTDEIVLIKGFDSARDGRARLSPHTAFEDPHTADGAPPRVSMEVRTFAFFND</sequence>
<dbReference type="RefSeq" id="WP_127763875.1">
    <property type="nucleotide sequence ID" value="NZ_SADE01000001.1"/>
</dbReference>
<keyword evidence="1" id="KW-0489">Methyltransferase</keyword>
<comment type="caution">
    <text evidence="1">The sequence shown here is derived from an EMBL/GenBank/DDBJ whole genome shotgun (WGS) entry which is preliminary data.</text>
</comment>
<dbReference type="EMBL" id="SADE01000001">
    <property type="protein sequence ID" value="RVU38503.1"/>
    <property type="molecule type" value="Genomic_DNA"/>
</dbReference>
<name>A0A3S2W6M0_9PROT</name>
<dbReference type="GO" id="GO:0016491">
    <property type="term" value="F:oxidoreductase activity"/>
    <property type="evidence" value="ECO:0007669"/>
    <property type="project" value="InterPro"/>
</dbReference>